<comment type="caution">
    <text evidence="1">The sequence shown here is derived from an EMBL/GenBank/DDBJ whole genome shotgun (WGS) entry which is preliminary data.</text>
</comment>
<reference evidence="1 2" key="1">
    <citation type="journal article" date="2023" name="J. Hered.">
        <title>Chromosome-level genome of the wood stork (Mycteria americana) provides insight into avian chromosome evolution.</title>
        <authorList>
            <person name="Flamio R. Jr."/>
            <person name="Ramstad K.M."/>
        </authorList>
    </citation>
    <scope>NUCLEOTIDE SEQUENCE [LARGE SCALE GENOMIC DNA]</scope>
    <source>
        <strain evidence="1">JAX WOST 10</strain>
    </source>
</reference>
<gene>
    <name evidence="1" type="ORF">QYF61_022681</name>
</gene>
<name>A0AAN7NPA3_MYCAM</name>
<keyword evidence="2" id="KW-1185">Reference proteome</keyword>
<dbReference type="Proteomes" id="UP001333110">
    <property type="component" value="Unassembled WGS sequence"/>
</dbReference>
<dbReference type="EMBL" id="JAUNZN010000002">
    <property type="protein sequence ID" value="KAK4827979.1"/>
    <property type="molecule type" value="Genomic_DNA"/>
</dbReference>
<sequence length="217" mass="24064">MQRKSSTWSHLTQLSSRLPCMNSAGLRCALPRCTSSVAFRLCRAAPVPWPQGHLSQLGEQRSLQAAPVRHHPLHRLRILARLSYEAAELHENVSPTSSTSQTLVQNSRLAQSQPINMQLTEFPRYQSTLKEEGPFLPSCFAAGWSQHVLVHGVVPRQVQNLAFSFTEVHKVPVSSFLQPVQVPLDGSTPLWPVTHSSQFCVICKLAEGTLCPIHPGH</sequence>
<protein>
    <submittedName>
        <fullName evidence="1">Uncharacterized protein</fullName>
    </submittedName>
</protein>
<proteinExistence type="predicted"/>
<dbReference type="AlphaFoldDB" id="A0AAN7NPA3"/>
<accession>A0AAN7NPA3</accession>
<organism evidence="1 2">
    <name type="scientific">Mycteria americana</name>
    <name type="common">Wood stork</name>
    <dbReference type="NCBI Taxonomy" id="33587"/>
    <lineage>
        <taxon>Eukaryota</taxon>
        <taxon>Metazoa</taxon>
        <taxon>Chordata</taxon>
        <taxon>Craniata</taxon>
        <taxon>Vertebrata</taxon>
        <taxon>Euteleostomi</taxon>
        <taxon>Archelosauria</taxon>
        <taxon>Archosauria</taxon>
        <taxon>Dinosauria</taxon>
        <taxon>Saurischia</taxon>
        <taxon>Theropoda</taxon>
        <taxon>Coelurosauria</taxon>
        <taxon>Aves</taxon>
        <taxon>Neognathae</taxon>
        <taxon>Neoaves</taxon>
        <taxon>Aequornithes</taxon>
        <taxon>Ciconiiformes</taxon>
        <taxon>Ciconiidae</taxon>
        <taxon>Mycteria</taxon>
    </lineage>
</organism>
<evidence type="ECO:0000313" key="1">
    <source>
        <dbReference type="EMBL" id="KAK4827979.1"/>
    </source>
</evidence>
<evidence type="ECO:0000313" key="2">
    <source>
        <dbReference type="Proteomes" id="UP001333110"/>
    </source>
</evidence>